<evidence type="ECO:0008006" key="4">
    <source>
        <dbReference type="Google" id="ProtNLM"/>
    </source>
</evidence>
<sequence length="109" mass="12821">MKNLMLVCFLLFSCSTLAGTREHLRELKQDTFCWVAADLTNRKTSYYWRLIIADLENLDAGEELFHQVQETAVTQFFSQTNQKLEENNYMIESMKAREQVWQDNNCSAL</sequence>
<feature type="chain" id="PRO_5032335395" description="Lipoprotein" evidence="1">
    <location>
        <begin position="19"/>
        <end position="109"/>
    </location>
</feature>
<feature type="signal peptide" evidence="1">
    <location>
        <begin position="1"/>
        <end position="18"/>
    </location>
</feature>
<organism evidence="2 3">
    <name type="scientific">Vibrio harveyi</name>
    <name type="common">Beneckea harveyi</name>
    <dbReference type="NCBI Taxonomy" id="669"/>
    <lineage>
        <taxon>Bacteria</taxon>
        <taxon>Pseudomonadati</taxon>
        <taxon>Pseudomonadota</taxon>
        <taxon>Gammaproteobacteria</taxon>
        <taxon>Vibrionales</taxon>
        <taxon>Vibrionaceae</taxon>
        <taxon>Vibrio</taxon>
    </lineage>
</organism>
<protein>
    <recommendedName>
        <fullName evidence="4">Lipoprotein</fullName>
    </recommendedName>
</protein>
<comment type="caution">
    <text evidence="2">The sequence shown here is derived from an EMBL/GenBank/DDBJ whole genome shotgun (WGS) entry which is preliminary data.</text>
</comment>
<evidence type="ECO:0000256" key="1">
    <source>
        <dbReference type="SAM" id="SignalP"/>
    </source>
</evidence>
<gene>
    <name evidence="2" type="ORF">DS957_025115</name>
</gene>
<dbReference type="RefSeq" id="WP_050936908.1">
    <property type="nucleotide sequence ID" value="NZ_AP031615.1"/>
</dbReference>
<dbReference type="EMBL" id="QOUW02000172">
    <property type="protein sequence ID" value="RIW02686.1"/>
    <property type="molecule type" value="Genomic_DNA"/>
</dbReference>
<evidence type="ECO:0000313" key="3">
    <source>
        <dbReference type="Proteomes" id="UP000253437"/>
    </source>
</evidence>
<accession>A0A8B3DHN5</accession>
<proteinExistence type="predicted"/>
<keyword evidence="1" id="KW-0732">Signal</keyword>
<name>A0A8B3DHN5_VIBHA</name>
<dbReference type="Proteomes" id="UP000253437">
    <property type="component" value="Unassembled WGS sequence"/>
</dbReference>
<reference evidence="2 3" key="1">
    <citation type="submission" date="2018-08" db="EMBL/GenBank/DDBJ databases">
        <title>Vibrio harveyi strains pathogenic to white snook Centropomus viridis Lockington (1877) and potential probiotic bacteria.</title>
        <authorList>
            <person name="Soto-Rodriguez S."/>
            <person name="Gomez-Gil B."/>
            <person name="Lozano-Olvera R."/>
        </authorList>
    </citation>
    <scope>NUCLEOTIDE SEQUENCE [LARGE SCALE GENOMIC DNA]</scope>
    <source>
        <strain evidence="2 3">CAIM 1508</strain>
    </source>
</reference>
<dbReference type="AlphaFoldDB" id="A0A8B3DHN5"/>
<evidence type="ECO:0000313" key="2">
    <source>
        <dbReference type="EMBL" id="RIW02686.1"/>
    </source>
</evidence>